<feature type="region of interest" description="Disordered" evidence="1">
    <location>
        <begin position="81"/>
        <end position="102"/>
    </location>
</feature>
<evidence type="ECO:0000256" key="2">
    <source>
        <dbReference type="SAM" id="Phobius"/>
    </source>
</evidence>
<sequence>MSDVRERAAENASEIASMIVLGLGFLALFTGFTAIPFWLIWVIGFTVIVPLVEILAGEEGTGNDWTGDWADWFDWSGRREHRHGDQSERQAGGGDGTTTDALETLRERYARGDLTDEQFERKLDTLLETDSPENAADWRYRERERIEEES</sequence>
<dbReference type="OrthoDB" id="178074at2157"/>
<keyword evidence="2" id="KW-0472">Membrane</keyword>
<feature type="domain" description="SHOCT" evidence="3">
    <location>
        <begin position="100"/>
        <end position="127"/>
    </location>
</feature>
<keyword evidence="2" id="KW-1133">Transmembrane helix</keyword>
<keyword evidence="5" id="KW-1185">Reference proteome</keyword>
<evidence type="ECO:0000313" key="4">
    <source>
        <dbReference type="EMBL" id="EMA53598.1"/>
    </source>
</evidence>
<dbReference type="AlphaFoldDB" id="M0N7S0"/>
<proteinExistence type="predicted"/>
<reference evidence="4 5" key="1">
    <citation type="journal article" date="2014" name="PLoS Genet.">
        <title>Phylogenetically driven sequencing of extremely halophilic archaea reveals strategies for static and dynamic osmo-response.</title>
        <authorList>
            <person name="Becker E.A."/>
            <person name="Seitzer P.M."/>
            <person name="Tritt A."/>
            <person name="Larsen D."/>
            <person name="Krusor M."/>
            <person name="Yao A.I."/>
            <person name="Wu D."/>
            <person name="Madern D."/>
            <person name="Eisen J.A."/>
            <person name="Darling A.E."/>
            <person name="Facciotti M.T."/>
        </authorList>
    </citation>
    <scope>NUCLEOTIDE SEQUENCE [LARGE SCALE GENOMIC DNA]</scope>
    <source>
        <strain evidence="4 5">JCM 13552</strain>
    </source>
</reference>
<dbReference type="InterPro" id="IPR018649">
    <property type="entry name" value="SHOCT"/>
</dbReference>
<protein>
    <recommendedName>
        <fullName evidence="3">SHOCT domain-containing protein</fullName>
    </recommendedName>
</protein>
<evidence type="ECO:0000259" key="3">
    <source>
        <dbReference type="Pfam" id="PF09851"/>
    </source>
</evidence>
<dbReference type="EMBL" id="AOMF01000151">
    <property type="protein sequence ID" value="EMA53598.1"/>
    <property type="molecule type" value="Genomic_DNA"/>
</dbReference>
<dbReference type="RefSeq" id="WP_007739931.1">
    <property type="nucleotide sequence ID" value="NZ_AOMF01000151.1"/>
</dbReference>
<gene>
    <name evidence="4" type="ORF">C451_09435</name>
</gene>
<name>M0N7S0_9EURY</name>
<dbReference type="Proteomes" id="UP000011680">
    <property type="component" value="Unassembled WGS sequence"/>
</dbReference>
<evidence type="ECO:0000256" key="1">
    <source>
        <dbReference type="SAM" id="MobiDB-lite"/>
    </source>
</evidence>
<accession>M0N7S0</accession>
<feature type="transmembrane region" description="Helical" evidence="2">
    <location>
        <begin position="12"/>
        <end position="32"/>
    </location>
</feature>
<dbReference type="Pfam" id="PF09851">
    <property type="entry name" value="SHOCT"/>
    <property type="match status" value="1"/>
</dbReference>
<comment type="caution">
    <text evidence="4">The sequence shown here is derived from an EMBL/GenBank/DDBJ whole genome shotgun (WGS) entry which is preliminary data.</text>
</comment>
<evidence type="ECO:0000313" key="5">
    <source>
        <dbReference type="Proteomes" id="UP000011680"/>
    </source>
</evidence>
<dbReference type="PATRIC" id="fig|1227457.3.peg.1746"/>
<dbReference type="eggNOG" id="arCOG03912">
    <property type="taxonomic scope" value="Archaea"/>
</dbReference>
<organism evidence="4 5">
    <name type="scientific">Halococcus thailandensis JCM 13552</name>
    <dbReference type="NCBI Taxonomy" id="1227457"/>
    <lineage>
        <taxon>Archaea</taxon>
        <taxon>Methanobacteriati</taxon>
        <taxon>Methanobacteriota</taxon>
        <taxon>Stenosarchaea group</taxon>
        <taxon>Halobacteria</taxon>
        <taxon>Halobacteriales</taxon>
        <taxon>Halococcaceae</taxon>
        <taxon>Halococcus</taxon>
    </lineage>
</organism>
<keyword evidence="2" id="KW-0812">Transmembrane</keyword>